<organism evidence="2 3">
    <name type="scientific">Pleurodeles waltl</name>
    <name type="common">Iberian ribbed newt</name>
    <dbReference type="NCBI Taxonomy" id="8319"/>
    <lineage>
        <taxon>Eukaryota</taxon>
        <taxon>Metazoa</taxon>
        <taxon>Chordata</taxon>
        <taxon>Craniata</taxon>
        <taxon>Vertebrata</taxon>
        <taxon>Euteleostomi</taxon>
        <taxon>Amphibia</taxon>
        <taxon>Batrachia</taxon>
        <taxon>Caudata</taxon>
        <taxon>Salamandroidea</taxon>
        <taxon>Salamandridae</taxon>
        <taxon>Pleurodelinae</taxon>
        <taxon>Pleurodeles</taxon>
    </lineage>
</organism>
<name>A0AAV7M8C7_PLEWA</name>
<feature type="compositionally biased region" description="Basic and acidic residues" evidence="1">
    <location>
        <begin position="34"/>
        <end position="45"/>
    </location>
</feature>
<gene>
    <name evidence="2" type="ORF">NDU88_003279</name>
</gene>
<reference evidence="2" key="1">
    <citation type="journal article" date="2022" name="bioRxiv">
        <title>Sequencing and chromosome-scale assembly of the giantPleurodeles waltlgenome.</title>
        <authorList>
            <person name="Brown T."/>
            <person name="Elewa A."/>
            <person name="Iarovenko S."/>
            <person name="Subramanian E."/>
            <person name="Araus A.J."/>
            <person name="Petzold A."/>
            <person name="Susuki M."/>
            <person name="Suzuki K.-i.T."/>
            <person name="Hayashi T."/>
            <person name="Toyoda A."/>
            <person name="Oliveira C."/>
            <person name="Osipova E."/>
            <person name="Leigh N.D."/>
            <person name="Simon A."/>
            <person name="Yun M.H."/>
        </authorList>
    </citation>
    <scope>NUCLEOTIDE SEQUENCE</scope>
    <source>
        <strain evidence="2">20211129_DDA</strain>
        <tissue evidence="2">Liver</tissue>
    </source>
</reference>
<dbReference type="AlphaFoldDB" id="A0AAV7M8C7"/>
<evidence type="ECO:0000256" key="1">
    <source>
        <dbReference type="SAM" id="MobiDB-lite"/>
    </source>
</evidence>
<feature type="region of interest" description="Disordered" evidence="1">
    <location>
        <begin position="1"/>
        <end position="103"/>
    </location>
</feature>
<feature type="compositionally biased region" description="Polar residues" evidence="1">
    <location>
        <begin position="77"/>
        <end position="89"/>
    </location>
</feature>
<dbReference type="Proteomes" id="UP001066276">
    <property type="component" value="Chromosome 10"/>
</dbReference>
<dbReference type="EMBL" id="JANPWB010000014">
    <property type="protein sequence ID" value="KAJ1098163.1"/>
    <property type="molecule type" value="Genomic_DNA"/>
</dbReference>
<accession>A0AAV7M8C7</accession>
<comment type="caution">
    <text evidence="2">The sequence shown here is derived from an EMBL/GenBank/DDBJ whole genome shotgun (WGS) entry which is preliminary data.</text>
</comment>
<protein>
    <submittedName>
        <fullName evidence="2">Uncharacterized protein</fullName>
    </submittedName>
</protein>
<proteinExistence type="predicted"/>
<evidence type="ECO:0000313" key="3">
    <source>
        <dbReference type="Proteomes" id="UP001066276"/>
    </source>
</evidence>
<sequence length="130" mass="14295">MPQKRKRCSAPAAGTMTRPVAGASRTPEANPDVRVPEKTTREDGLCARGAQEVENADTEEPEKGDAENESEDGNSGVPLQTDDQPWEKNNTAKHDIRHVPGGTWLTKGHLGAYEEYLQEGTCERVRRDIP</sequence>
<evidence type="ECO:0000313" key="2">
    <source>
        <dbReference type="EMBL" id="KAJ1098163.1"/>
    </source>
</evidence>
<keyword evidence="3" id="KW-1185">Reference proteome</keyword>